<evidence type="ECO:0000256" key="2">
    <source>
        <dbReference type="ARBA" id="ARBA00022670"/>
    </source>
</evidence>
<dbReference type="Proteomes" id="UP000695562">
    <property type="component" value="Unassembled WGS sequence"/>
</dbReference>
<proteinExistence type="inferred from homology"/>
<comment type="similarity">
    <text evidence="1">Belongs to the peptidase S28 family.</text>
</comment>
<gene>
    <name evidence="7" type="ORF">CYY_004582</name>
</gene>
<evidence type="ECO:0000256" key="1">
    <source>
        <dbReference type="ARBA" id="ARBA00011079"/>
    </source>
</evidence>
<dbReference type="PANTHER" id="PTHR11010">
    <property type="entry name" value="PROTEASE S28 PRO-X CARBOXYPEPTIDASE-RELATED"/>
    <property type="match status" value="1"/>
</dbReference>
<dbReference type="InterPro" id="IPR029058">
    <property type="entry name" value="AB_hydrolase_fold"/>
</dbReference>
<dbReference type="AlphaFoldDB" id="A0A8J4PWC0"/>
<keyword evidence="8" id="KW-1185">Reference proteome</keyword>
<dbReference type="Pfam" id="PF05577">
    <property type="entry name" value="Peptidase_S28"/>
    <property type="match status" value="1"/>
</dbReference>
<evidence type="ECO:0000256" key="3">
    <source>
        <dbReference type="ARBA" id="ARBA00022729"/>
    </source>
</evidence>
<dbReference type="Gene3D" id="1.20.120.980">
    <property type="entry name" value="Serine carboxypeptidase S28, SKS domain"/>
    <property type="match status" value="1"/>
</dbReference>
<dbReference type="OrthoDB" id="1735038at2759"/>
<sequence>MKYIILSLFLTILVTNAVRLGHDSALNKGLKYYRGVDKLSASSVSDPSPMWYTQQVDHFDPSNSDTFQQQYYVNSTYYAPGGPIFLVLGGEGPLTAGYVTGHFVVNLYAQKFNALIVAVEHRFYGKSMPKPDLSTENLKFLTTQQALADYATFRQYIAQKYNTGNGKWISFGGSYSGSLSAWMRLKYPHLIDGAIATSAPVLPQLDFPEYFEVVSTSVGPTCSAVIANVTATVTQMLANDRASVQSIFNACDPIVTDLDVATFMESLSGGVAETVQYNNDNNKYTMSNITTMCAQLEQGDPLQAFASFNNRYNTFSGANCTTSSYNSMIQSMQDVDPNGDNAASRSWTWQTCIEYGYFQVGESPNQPFSSTITLDYFLQQCTDIFGPPGYQYQPAIDWIIADYGATDYQGSNVILPNGLVDPWHILGVLQTTNPNIQISIIPEGAHCSDLYPPKPNDPASLIATRQKEVALISSIIYSK</sequence>
<feature type="chain" id="PRO_5035262628" description="Peptidase S28 family protein" evidence="6">
    <location>
        <begin position="18"/>
        <end position="479"/>
    </location>
</feature>
<keyword evidence="3 6" id="KW-0732">Signal</keyword>
<protein>
    <recommendedName>
        <fullName evidence="9">Peptidase S28 family protein</fullName>
    </recommendedName>
</protein>
<dbReference type="GO" id="GO:0006508">
    <property type="term" value="P:proteolysis"/>
    <property type="evidence" value="ECO:0007669"/>
    <property type="project" value="UniProtKB-KW"/>
</dbReference>
<keyword evidence="2" id="KW-0645">Protease</keyword>
<evidence type="ECO:0000313" key="8">
    <source>
        <dbReference type="Proteomes" id="UP000695562"/>
    </source>
</evidence>
<dbReference type="GO" id="GO:0008239">
    <property type="term" value="F:dipeptidyl-peptidase activity"/>
    <property type="evidence" value="ECO:0007669"/>
    <property type="project" value="TreeGrafter"/>
</dbReference>
<dbReference type="SUPFAM" id="SSF53474">
    <property type="entry name" value="alpha/beta-Hydrolases"/>
    <property type="match status" value="1"/>
</dbReference>
<dbReference type="InterPro" id="IPR042269">
    <property type="entry name" value="Ser_carbopepase_S28_SKS"/>
</dbReference>
<reference evidence="7" key="1">
    <citation type="submission" date="2020-01" db="EMBL/GenBank/DDBJ databases">
        <title>Development of genomics and gene disruption for Polysphondylium violaceum indicates a role for the polyketide synthase stlB in stalk morphogenesis.</title>
        <authorList>
            <person name="Narita B."/>
            <person name="Kawabe Y."/>
            <person name="Kin K."/>
            <person name="Saito T."/>
            <person name="Gibbs R."/>
            <person name="Kuspa A."/>
            <person name="Muzny D."/>
            <person name="Queller D."/>
            <person name="Richards S."/>
            <person name="Strassman J."/>
            <person name="Sucgang R."/>
            <person name="Worley K."/>
            <person name="Schaap P."/>
        </authorList>
    </citation>
    <scope>NUCLEOTIDE SEQUENCE</scope>
    <source>
        <strain evidence="7">QSvi11</strain>
    </source>
</reference>
<comment type="caution">
    <text evidence="7">The sequence shown here is derived from an EMBL/GenBank/DDBJ whole genome shotgun (WGS) entry which is preliminary data.</text>
</comment>
<evidence type="ECO:0000313" key="7">
    <source>
        <dbReference type="EMBL" id="KAF2074097.1"/>
    </source>
</evidence>
<dbReference type="Gene3D" id="3.40.50.1820">
    <property type="entry name" value="alpha/beta hydrolase"/>
    <property type="match status" value="1"/>
</dbReference>
<evidence type="ECO:0000256" key="6">
    <source>
        <dbReference type="SAM" id="SignalP"/>
    </source>
</evidence>
<evidence type="ECO:0008006" key="9">
    <source>
        <dbReference type="Google" id="ProtNLM"/>
    </source>
</evidence>
<dbReference type="EMBL" id="AJWJ01000165">
    <property type="protein sequence ID" value="KAF2074097.1"/>
    <property type="molecule type" value="Genomic_DNA"/>
</dbReference>
<accession>A0A8J4PWC0</accession>
<organism evidence="7 8">
    <name type="scientific">Polysphondylium violaceum</name>
    <dbReference type="NCBI Taxonomy" id="133409"/>
    <lineage>
        <taxon>Eukaryota</taxon>
        <taxon>Amoebozoa</taxon>
        <taxon>Evosea</taxon>
        <taxon>Eumycetozoa</taxon>
        <taxon>Dictyostelia</taxon>
        <taxon>Dictyosteliales</taxon>
        <taxon>Dictyosteliaceae</taxon>
        <taxon>Polysphondylium</taxon>
    </lineage>
</organism>
<keyword evidence="4" id="KW-0378">Hydrolase</keyword>
<dbReference type="InterPro" id="IPR008758">
    <property type="entry name" value="Peptidase_S28"/>
</dbReference>
<keyword evidence="5" id="KW-0325">Glycoprotein</keyword>
<dbReference type="GO" id="GO:0070008">
    <property type="term" value="F:serine-type exopeptidase activity"/>
    <property type="evidence" value="ECO:0007669"/>
    <property type="project" value="InterPro"/>
</dbReference>
<evidence type="ECO:0000256" key="5">
    <source>
        <dbReference type="ARBA" id="ARBA00023180"/>
    </source>
</evidence>
<evidence type="ECO:0000256" key="4">
    <source>
        <dbReference type="ARBA" id="ARBA00022801"/>
    </source>
</evidence>
<dbReference type="PANTHER" id="PTHR11010:SF117">
    <property type="entry name" value="SERINE PROTEASE 16"/>
    <property type="match status" value="1"/>
</dbReference>
<name>A0A8J4PWC0_9MYCE</name>
<feature type="signal peptide" evidence="6">
    <location>
        <begin position="1"/>
        <end position="17"/>
    </location>
</feature>